<sequence length="287" mass="31325">MAIAGSVTVSESQGITYLNIDNRFATAKVSLFGGHVLSFTPKSDEVDRLWLSPHAYLNGERPIRGGIPVCWPWFSDDHGKEKGALPSHGFLRTQVWQLQRSEDTSVGTELVLSPSFTRADGFEYDCQVTLTIIIGESLSASLRTENTGVTPFTFNTALHTYLAVPSVQKVELEGLSGQYKDKLADWAVKDTPQPYKFTAETDRIHLNAPSTMTLKDNGEAFTQIGSDGHDSVVVWNPWQSAASISDMDAFGFVHMLCVETACTQGVALSPGESHTLTQIIGPPERSS</sequence>
<dbReference type="InterPro" id="IPR008183">
    <property type="entry name" value="Aldose_1/G6P_1-epimerase"/>
</dbReference>
<dbReference type="PANTHER" id="PTHR11122:SF13">
    <property type="entry name" value="GLUCOSE-6-PHOSPHATE 1-EPIMERASE"/>
    <property type="match status" value="1"/>
</dbReference>
<evidence type="ECO:0000313" key="6">
    <source>
        <dbReference type="Proteomes" id="UP001209257"/>
    </source>
</evidence>
<dbReference type="InterPro" id="IPR014718">
    <property type="entry name" value="GH-type_carb-bd"/>
</dbReference>
<dbReference type="Gene3D" id="2.70.98.10">
    <property type="match status" value="1"/>
</dbReference>
<comment type="caution">
    <text evidence="5">The sequence shown here is derived from an EMBL/GenBank/DDBJ whole genome shotgun (WGS) entry which is preliminary data.</text>
</comment>
<evidence type="ECO:0000256" key="2">
    <source>
        <dbReference type="ARBA" id="ARBA00005866"/>
    </source>
</evidence>
<evidence type="ECO:0000256" key="4">
    <source>
        <dbReference type="PIRNR" id="PIRNR016020"/>
    </source>
</evidence>
<proteinExistence type="inferred from homology"/>
<keyword evidence="3 4" id="KW-0413">Isomerase</keyword>
<gene>
    <name evidence="5" type="ORF">OCL06_07115</name>
</gene>
<comment type="catalytic activity">
    <reaction evidence="1">
        <text>alpha-D-glucose 6-phosphate = beta-D-glucose 6-phosphate</text>
        <dbReference type="Rhea" id="RHEA:16249"/>
        <dbReference type="ChEBI" id="CHEBI:58225"/>
        <dbReference type="ChEBI" id="CHEBI:58247"/>
        <dbReference type="EC" id="5.1.3.15"/>
    </reaction>
</comment>
<keyword evidence="6" id="KW-1185">Reference proteome</keyword>
<dbReference type="CDD" id="cd09020">
    <property type="entry name" value="D-hex-6-P-epi_like"/>
    <property type="match status" value="1"/>
</dbReference>
<dbReference type="PANTHER" id="PTHR11122">
    <property type="entry name" value="APOSPORY-ASSOCIATED PROTEIN C-RELATED"/>
    <property type="match status" value="1"/>
</dbReference>
<dbReference type="PIRSF" id="PIRSF016020">
    <property type="entry name" value="PHexose_mutarotase"/>
    <property type="match status" value="1"/>
</dbReference>
<dbReference type="InterPro" id="IPR025532">
    <property type="entry name" value="G6P_1-epimerase"/>
</dbReference>
<accession>A0ABT2VMQ8</accession>
<dbReference type="Pfam" id="PF01263">
    <property type="entry name" value="Aldose_epim"/>
    <property type="match status" value="1"/>
</dbReference>
<dbReference type="InterPro" id="IPR011013">
    <property type="entry name" value="Gal_mutarotase_sf_dom"/>
</dbReference>
<evidence type="ECO:0000256" key="3">
    <source>
        <dbReference type="ARBA" id="ARBA00023235"/>
    </source>
</evidence>
<organism evidence="5 6">
    <name type="scientific">Alteromonas salexigens</name>
    <dbReference type="NCBI Taxonomy" id="2982530"/>
    <lineage>
        <taxon>Bacteria</taxon>
        <taxon>Pseudomonadati</taxon>
        <taxon>Pseudomonadota</taxon>
        <taxon>Gammaproteobacteria</taxon>
        <taxon>Alteromonadales</taxon>
        <taxon>Alteromonadaceae</taxon>
        <taxon>Alteromonas/Salinimonas group</taxon>
        <taxon>Alteromonas</taxon>
    </lineage>
</organism>
<comment type="similarity">
    <text evidence="2 4">Belongs to the glucose-6-phosphate 1-epimerase family.</text>
</comment>
<dbReference type="EMBL" id="JAOTJC010000006">
    <property type="protein sequence ID" value="MCU7554364.1"/>
    <property type="molecule type" value="Genomic_DNA"/>
</dbReference>
<protein>
    <recommendedName>
        <fullName evidence="4">Putative glucose-6-phosphate 1-epimerase</fullName>
        <ecNumber evidence="4">5.1.3.15</ecNumber>
    </recommendedName>
</protein>
<dbReference type="Proteomes" id="UP001209257">
    <property type="component" value="Unassembled WGS sequence"/>
</dbReference>
<reference evidence="6" key="1">
    <citation type="submission" date="2023-07" db="EMBL/GenBank/DDBJ databases">
        <title>Study on multiphase classification of strain Alteromonas salexigens isolated from the Yellow Sea.</title>
        <authorList>
            <person name="Sun L."/>
        </authorList>
    </citation>
    <scope>NUCLEOTIDE SEQUENCE [LARGE SCALE GENOMIC DNA]</scope>
    <source>
        <strain evidence="6">ASW11-19</strain>
    </source>
</reference>
<evidence type="ECO:0000313" key="5">
    <source>
        <dbReference type="EMBL" id="MCU7554364.1"/>
    </source>
</evidence>
<dbReference type="SUPFAM" id="SSF74650">
    <property type="entry name" value="Galactose mutarotase-like"/>
    <property type="match status" value="1"/>
</dbReference>
<dbReference type="EC" id="5.1.3.15" evidence="4"/>
<name>A0ABT2VMQ8_9ALTE</name>
<dbReference type="RefSeq" id="WP_262993040.1">
    <property type="nucleotide sequence ID" value="NZ_JAOTJC010000006.1"/>
</dbReference>
<evidence type="ECO:0000256" key="1">
    <source>
        <dbReference type="ARBA" id="ARBA00001096"/>
    </source>
</evidence>